<dbReference type="Proteomes" id="UP000193100">
    <property type="component" value="Chromosome"/>
</dbReference>
<accession>A0A1W6KF22</accession>
<evidence type="ECO:0000259" key="1">
    <source>
        <dbReference type="Pfam" id="PF13643"/>
    </source>
</evidence>
<evidence type="ECO:0000313" key="3">
    <source>
        <dbReference type="Proteomes" id="UP000193100"/>
    </source>
</evidence>
<feature type="domain" description="DUF4145" evidence="1">
    <location>
        <begin position="120"/>
        <end position="197"/>
    </location>
</feature>
<evidence type="ECO:0000313" key="2">
    <source>
        <dbReference type="EMBL" id="ARM86045.1"/>
    </source>
</evidence>
<dbReference type="RefSeq" id="WP_085681882.1">
    <property type="nucleotide sequence ID" value="NZ_CP020931.1"/>
</dbReference>
<organism evidence="2 3">
    <name type="scientific">Marinobacter salarius</name>
    <dbReference type="NCBI Taxonomy" id="1420917"/>
    <lineage>
        <taxon>Bacteria</taxon>
        <taxon>Pseudomonadati</taxon>
        <taxon>Pseudomonadota</taxon>
        <taxon>Gammaproteobacteria</taxon>
        <taxon>Pseudomonadales</taxon>
        <taxon>Marinobacteraceae</taxon>
        <taxon>Marinobacter</taxon>
    </lineage>
</organism>
<dbReference type="InterPro" id="IPR025285">
    <property type="entry name" value="DUF4145"/>
</dbReference>
<dbReference type="GeneID" id="77257939"/>
<proteinExistence type="predicted"/>
<gene>
    <name evidence="2" type="ORF">MARSALSMR5_04025</name>
</gene>
<dbReference type="Pfam" id="PF13643">
    <property type="entry name" value="DUF4145"/>
    <property type="match status" value="1"/>
</dbReference>
<reference evidence="2 3" key="1">
    <citation type="submission" date="2017-04" db="EMBL/GenBank/DDBJ databases">
        <title>Genome Sequence of Marinobacter salarius strain SMR5 Isolated from a culture of the Diatom Skeletonema marinoi.</title>
        <authorList>
            <person name="Topel M."/>
            <person name="Pinder M.I.M."/>
            <person name="Johansson O.N."/>
            <person name="Kourtchenko O."/>
            <person name="Godhe A."/>
            <person name="Clarke A.K."/>
        </authorList>
    </citation>
    <scope>NUCLEOTIDE SEQUENCE [LARGE SCALE GENOMIC DNA]</scope>
    <source>
        <strain evidence="2 3">SMR5</strain>
    </source>
</reference>
<sequence length="224" mass="25749">MEPKESELLECATCGNVAPHSLTYRYEAKTLVDELEDGTYVFEPFTWLSYVCGTCAALNLYGDHLQLNEDPFVEKKLKNFRLYPKGSSILPESHMLSPKDPIPYQILNLYEEVWAIRYRAPSAFIGQIRRLLEYVCDDQGATGRTLFKKLEHLAEKGVFPGHIENITEMLRLVGNLGAHATGARLDQWDAAHIDDFFRFVVEYVYIAPAKLKRMRERLSVRESQ</sequence>
<protein>
    <recommendedName>
        <fullName evidence="1">DUF4145 domain-containing protein</fullName>
    </recommendedName>
</protein>
<name>A0A1W6KF22_9GAMM</name>
<dbReference type="EMBL" id="CP020931">
    <property type="protein sequence ID" value="ARM86045.1"/>
    <property type="molecule type" value="Genomic_DNA"/>
</dbReference>
<dbReference type="AlphaFoldDB" id="A0A1W6KF22"/>